<evidence type="ECO:0008006" key="3">
    <source>
        <dbReference type="Google" id="ProtNLM"/>
    </source>
</evidence>
<sequence>MAYRFLPINALKEIEPWLKEYYNYERSMLHNNFIYTYKIYAENFGNYSKEEEETYLLESPVHKKSISDIEIPDVIDYEKQYECVMNVGKAIIIDLGEYDYLTILQMYYDYVDEETTTDNDFNIGLVLTLIASIYNKYRNTNGFFDFEEVLMDDKQTDYSYRVRPDLLKLYELFHLKKKIKSDTIRIEYNNEVITLDNFDNWFTNMITPYLDKYLGVSSLEEAQTELEKDYPEKKTKGRKRINQIADLILMGTYNLIQHGSFAEQGKSLTNKQAEFLLRYLKYLGLIEEDSSKDDIINLRATVSNLKKYSLVFNWWSIPMQKQSPNNPFGGKMKSAW</sequence>
<gene>
    <name evidence="1" type="ORF">H8S77_11740</name>
</gene>
<name>A0ABR7E1D3_9BACT</name>
<dbReference type="RefSeq" id="WP_186959531.1">
    <property type="nucleotide sequence ID" value="NZ_JACOOI010000011.1"/>
</dbReference>
<accession>A0ABR7E1D3</accession>
<dbReference type="EMBL" id="JACOOI010000011">
    <property type="protein sequence ID" value="MBC5643559.1"/>
    <property type="molecule type" value="Genomic_DNA"/>
</dbReference>
<protein>
    <recommendedName>
        <fullName evidence="3">Phage protein</fullName>
    </recommendedName>
</protein>
<comment type="caution">
    <text evidence="1">The sequence shown here is derived from an EMBL/GenBank/DDBJ whole genome shotgun (WGS) entry which is preliminary data.</text>
</comment>
<keyword evidence="2" id="KW-1185">Reference proteome</keyword>
<organism evidence="1 2">
    <name type="scientific">Parabacteroides segnis</name>
    <dbReference type="NCBI Taxonomy" id="2763058"/>
    <lineage>
        <taxon>Bacteria</taxon>
        <taxon>Pseudomonadati</taxon>
        <taxon>Bacteroidota</taxon>
        <taxon>Bacteroidia</taxon>
        <taxon>Bacteroidales</taxon>
        <taxon>Tannerellaceae</taxon>
        <taxon>Parabacteroides</taxon>
    </lineage>
</organism>
<evidence type="ECO:0000313" key="2">
    <source>
        <dbReference type="Proteomes" id="UP000644010"/>
    </source>
</evidence>
<dbReference type="Proteomes" id="UP000644010">
    <property type="component" value="Unassembled WGS sequence"/>
</dbReference>
<evidence type="ECO:0000313" key="1">
    <source>
        <dbReference type="EMBL" id="MBC5643559.1"/>
    </source>
</evidence>
<proteinExistence type="predicted"/>
<reference evidence="1 2" key="1">
    <citation type="submission" date="2020-08" db="EMBL/GenBank/DDBJ databases">
        <title>Genome public.</title>
        <authorList>
            <person name="Liu C."/>
            <person name="Sun Q."/>
        </authorList>
    </citation>
    <scope>NUCLEOTIDE SEQUENCE [LARGE SCALE GENOMIC DNA]</scope>
    <source>
        <strain evidence="1 2">BX2</strain>
    </source>
</reference>